<name>A0AC35FG78_9BILA</name>
<reference evidence="2" key="1">
    <citation type="submission" date="2022-11" db="UniProtKB">
        <authorList>
            <consortium name="WormBaseParasite"/>
        </authorList>
    </citation>
    <scope>IDENTIFICATION</scope>
</reference>
<dbReference type="Proteomes" id="UP000887580">
    <property type="component" value="Unplaced"/>
</dbReference>
<organism evidence="1 2">
    <name type="scientific">Panagrolaimus sp. PS1159</name>
    <dbReference type="NCBI Taxonomy" id="55785"/>
    <lineage>
        <taxon>Eukaryota</taxon>
        <taxon>Metazoa</taxon>
        <taxon>Ecdysozoa</taxon>
        <taxon>Nematoda</taxon>
        <taxon>Chromadorea</taxon>
        <taxon>Rhabditida</taxon>
        <taxon>Tylenchina</taxon>
        <taxon>Panagrolaimomorpha</taxon>
        <taxon>Panagrolaimoidea</taxon>
        <taxon>Panagrolaimidae</taxon>
        <taxon>Panagrolaimus</taxon>
    </lineage>
</organism>
<dbReference type="WBParaSite" id="PS1159_v2.g16469.t1">
    <property type="protein sequence ID" value="PS1159_v2.g16469.t1"/>
    <property type="gene ID" value="PS1159_v2.g16469"/>
</dbReference>
<evidence type="ECO:0000313" key="2">
    <source>
        <dbReference type="WBParaSite" id="PS1159_v2.g16469.t1"/>
    </source>
</evidence>
<sequence>MFCSANVIKLARICAIIGIILSCLSLVLSIFSWNYFPMTMAVLFAFILVLVGINKTRPGYLLAANIILGIAIFVDCLFLIASLYIGIVEPKEFIDDFHSNQVYSNWENAKKELRIAYFVLAFMLLIVIGLLFYAFIVFHKARKYLAENPRRCSLFPDTFIRRRPIHHYGFYNNSPMSSQDYSTNQIPAPAYTAHNPQQFYSSEIVNPPPSIGAGVVLEVKPPKY</sequence>
<accession>A0AC35FG78</accession>
<evidence type="ECO:0000313" key="1">
    <source>
        <dbReference type="Proteomes" id="UP000887580"/>
    </source>
</evidence>
<proteinExistence type="predicted"/>
<protein>
    <submittedName>
        <fullName evidence="2">Uncharacterized protein</fullName>
    </submittedName>
</protein>